<evidence type="ECO:0000313" key="5">
    <source>
        <dbReference type="EMBL" id="TKB53911.1"/>
    </source>
</evidence>
<dbReference type="Pfam" id="PF25973">
    <property type="entry name" value="BSH_CzcB"/>
    <property type="match status" value="1"/>
</dbReference>
<evidence type="ECO:0000259" key="3">
    <source>
        <dbReference type="Pfam" id="PF25954"/>
    </source>
</evidence>
<evidence type="ECO:0000313" key="6">
    <source>
        <dbReference type="Proteomes" id="UP000305675"/>
    </source>
</evidence>
<protein>
    <submittedName>
        <fullName evidence="5">Efflux RND transporter periplasmic adaptor subunit</fullName>
    </submittedName>
</protein>
<comment type="similarity">
    <text evidence="1">Belongs to the membrane fusion protein (MFP) (TC 8.A.1) family.</text>
</comment>
<comment type="caution">
    <text evidence="5">The sequence shown here is derived from an EMBL/GenBank/DDBJ whole genome shotgun (WGS) entry which is preliminary data.</text>
</comment>
<reference evidence="5 6" key="1">
    <citation type="submission" date="2019-04" db="EMBL/GenBank/DDBJ databases">
        <authorList>
            <person name="Hwang J.C."/>
        </authorList>
    </citation>
    <scope>NUCLEOTIDE SEQUENCE [LARGE SCALE GENOMIC DNA]</scope>
    <source>
        <strain evidence="5 6">IMCC35002</strain>
    </source>
</reference>
<dbReference type="GO" id="GO:1990281">
    <property type="term" value="C:efflux pump complex"/>
    <property type="evidence" value="ECO:0007669"/>
    <property type="project" value="TreeGrafter"/>
</dbReference>
<evidence type="ECO:0000259" key="4">
    <source>
        <dbReference type="Pfam" id="PF25973"/>
    </source>
</evidence>
<keyword evidence="6" id="KW-1185">Reference proteome</keyword>
<dbReference type="EMBL" id="SWCJ01000010">
    <property type="protein sequence ID" value="TKB53911.1"/>
    <property type="molecule type" value="Genomic_DNA"/>
</dbReference>
<dbReference type="SUPFAM" id="SSF111369">
    <property type="entry name" value="HlyD-like secretion proteins"/>
    <property type="match status" value="1"/>
</dbReference>
<evidence type="ECO:0000256" key="1">
    <source>
        <dbReference type="ARBA" id="ARBA00009477"/>
    </source>
</evidence>
<organism evidence="5 6">
    <name type="scientific">Ferrimonas aestuarii</name>
    <dbReference type="NCBI Taxonomy" id="2569539"/>
    <lineage>
        <taxon>Bacteria</taxon>
        <taxon>Pseudomonadati</taxon>
        <taxon>Pseudomonadota</taxon>
        <taxon>Gammaproteobacteria</taxon>
        <taxon>Alteromonadales</taxon>
        <taxon>Ferrimonadaceae</taxon>
        <taxon>Ferrimonas</taxon>
    </lineage>
</organism>
<name>A0A4U1BQV2_9GAMM</name>
<feature type="signal peptide" evidence="2">
    <location>
        <begin position="1"/>
        <end position="22"/>
    </location>
</feature>
<gene>
    <name evidence="5" type="ORF">FCL42_13205</name>
</gene>
<keyword evidence="2" id="KW-0732">Signal</keyword>
<evidence type="ECO:0000256" key="2">
    <source>
        <dbReference type="SAM" id="SignalP"/>
    </source>
</evidence>
<dbReference type="PANTHER" id="PTHR30469">
    <property type="entry name" value="MULTIDRUG RESISTANCE PROTEIN MDTA"/>
    <property type="match status" value="1"/>
</dbReference>
<dbReference type="Pfam" id="PF25954">
    <property type="entry name" value="Beta-barrel_RND_2"/>
    <property type="match status" value="1"/>
</dbReference>
<dbReference type="Gene3D" id="1.10.287.470">
    <property type="entry name" value="Helix hairpin bin"/>
    <property type="match status" value="1"/>
</dbReference>
<dbReference type="NCBIfam" id="TIGR01730">
    <property type="entry name" value="RND_mfp"/>
    <property type="match status" value="1"/>
</dbReference>
<accession>A0A4U1BQV2</accession>
<dbReference type="AlphaFoldDB" id="A0A4U1BQV2"/>
<feature type="chain" id="PRO_5020597013" evidence="2">
    <location>
        <begin position="23"/>
        <end position="257"/>
    </location>
</feature>
<dbReference type="OrthoDB" id="9806939at2"/>
<dbReference type="Proteomes" id="UP000305675">
    <property type="component" value="Unassembled WGS sequence"/>
</dbReference>
<dbReference type="Gene3D" id="2.40.50.100">
    <property type="match status" value="1"/>
</dbReference>
<dbReference type="RefSeq" id="WP_136863893.1">
    <property type="nucleotide sequence ID" value="NZ_SWCJ01000010.1"/>
</dbReference>
<sequence length="257" mass="28196">MKSNVLVSAMAAFAAAMMPVQAADYVVAELAPAKHVVLASQVEGVVSVFKLRLGQSVDKTQPLVELDPQDAELALSLSDAELALSQADYKLKQKQLKRLQGLEQGQTLSQSELDDQQRITQVSQAQVSVDEQKRAQAQRYLDKFTIRAPFDAVVAKRLVEQGQWLSVGQPVYELSQVDTLIVRAYLIEDDLANLSVGQTLEVRIPSMALTRPARLVRMAPVMDSDAQGFAIELELDNGDRQLKPGFRAQVLLPGGEQ</sequence>
<dbReference type="InterPro" id="IPR058792">
    <property type="entry name" value="Beta-barrel_RND_2"/>
</dbReference>
<feature type="domain" description="CusB-like beta-barrel" evidence="3">
    <location>
        <begin position="183"/>
        <end position="252"/>
    </location>
</feature>
<dbReference type="GO" id="GO:0015562">
    <property type="term" value="F:efflux transmembrane transporter activity"/>
    <property type="evidence" value="ECO:0007669"/>
    <property type="project" value="TreeGrafter"/>
</dbReference>
<proteinExistence type="inferred from homology"/>
<dbReference type="InterPro" id="IPR006143">
    <property type="entry name" value="RND_pump_MFP"/>
</dbReference>
<dbReference type="InterPro" id="IPR058647">
    <property type="entry name" value="BSH_CzcB-like"/>
</dbReference>
<dbReference type="Gene3D" id="2.40.30.170">
    <property type="match status" value="1"/>
</dbReference>
<feature type="domain" description="CzcB-like barrel-sandwich hybrid" evidence="4">
    <location>
        <begin position="36"/>
        <end position="175"/>
    </location>
</feature>